<keyword evidence="3" id="KW-1185">Reference proteome</keyword>
<comment type="caution">
    <text evidence="2">The sequence shown here is derived from an EMBL/GenBank/DDBJ whole genome shotgun (WGS) entry which is preliminary data.</text>
</comment>
<dbReference type="InterPro" id="IPR018891">
    <property type="entry name" value="AIPR_C"/>
</dbReference>
<dbReference type="Proteomes" id="UP000475249">
    <property type="component" value="Unassembled WGS sequence"/>
</dbReference>
<evidence type="ECO:0000313" key="2">
    <source>
        <dbReference type="EMBL" id="NAS13110.1"/>
    </source>
</evidence>
<reference evidence="2 3" key="1">
    <citation type="submission" date="2020-01" db="EMBL/GenBank/DDBJ databases">
        <title>Bacteria diversity of Porities sp.</title>
        <authorList>
            <person name="Wang G."/>
        </authorList>
    </citation>
    <scope>NUCLEOTIDE SEQUENCE [LARGE SCALE GENOMIC DNA]</scope>
    <source>
        <strain evidence="2 3">R33</strain>
    </source>
</reference>
<proteinExistence type="predicted"/>
<accession>A0A6L9EED5</accession>
<dbReference type="AlphaFoldDB" id="A0A6L9EED5"/>
<dbReference type="RefSeq" id="WP_161436151.1">
    <property type="nucleotide sequence ID" value="NZ_WXYO01000006.1"/>
</dbReference>
<evidence type="ECO:0000259" key="1">
    <source>
        <dbReference type="Pfam" id="PF10592"/>
    </source>
</evidence>
<sequence>MVKTKNWDVLSFHSLRNISSPDDLKNDRKILSGTCPVKSVLNFETDQNVRDYLLEADGKKRRRPTQVHRAIIETLDNNADNFCVLNGGITLVAHQVDVDEKSKSLRLKNASIINGAQTQGVLRDYFDKYEERFTDDEYNPFVKFEIIVTTDDDLIAETSISRNFQNDVMPLSIVGRLGQLDELEEAFKEKLPNSKFQKSETKLSDDYVKTEKLLQVITALIPSELWPGSSDMNKVFTYNMKSKCLKLFQEVYEKGKNKDATDHKSYKALYQFYLDISSEAYILYNKWKKHSGFEGTRIRKIDRDSKGNIVNIPDGIIFPIIASFSEFVIKTEDGWKIETPGRFRDSDIIEAAKSVYMNIADSNPQSMGKSKACYSALAQVTQIFKRLGD</sequence>
<evidence type="ECO:0000313" key="3">
    <source>
        <dbReference type="Proteomes" id="UP000475249"/>
    </source>
</evidence>
<protein>
    <recommendedName>
        <fullName evidence="1">Abortive phage infection protein C-terminal domain-containing protein</fullName>
    </recommendedName>
</protein>
<gene>
    <name evidence="2" type="ORF">GTQ38_13930</name>
</gene>
<feature type="domain" description="Abortive phage infection protein C-terminal" evidence="1">
    <location>
        <begin position="47"/>
        <end position="337"/>
    </location>
</feature>
<organism evidence="2 3">
    <name type="scientific">Poritiphilus flavus</name>
    <dbReference type="NCBI Taxonomy" id="2697053"/>
    <lineage>
        <taxon>Bacteria</taxon>
        <taxon>Pseudomonadati</taxon>
        <taxon>Bacteroidota</taxon>
        <taxon>Flavobacteriia</taxon>
        <taxon>Flavobacteriales</taxon>
        <taxon>Flavobacteriaceae</taxon>
        <taxon>Poritiphilus</taxon>
    </lineage>
</organism>
<name>A0A6L9EED5_9FLAO</name>
<dbReference type="EMBL" id="WXYO01000006">
    <property type="protein sequence ID" value="NAS13110.1"/>
    <property type="molecule type" value="Genomic_DNA"/>
</dbReference>
<dbReference type="Pfam" id="PF10592">
    <property type="entry name" value="AIPR"/>
    <property type="match status" value="1"/>
</dbReference>